<accession>A0A2B4SVX9</accession>
<evidence type="ECO:0000313" key="1">
    <source>
        <dbReference type="EMBL" id="PFX32617.1"/>
    </source>
</evidence>
<comment type="caution">
    <text evidence="1">The sequence shown here is derived from an EMBL/GenBank/DDBJ whole genome shotgun (WGS) entry which is preliminary data.</text>
</comment>
<proteinExistence type="predicted"/>
<gene>
    <name evidence="1" type="ORF">AWC38_SpisGene2553</name>
</gene>
<dbReference type="AlphaFoldDB" id="A0A2B4SVX9"/>
<protein>
    <submittedName>
        <fullName evidence="1">Uncharacterized protein</fullName>
    </submittedName>
</protein>
<organism evidence="1 2">
    <name type="scientific">Stylophora pistillata</name>
    <name type="common">Smooth cauliflower coral</name>
    <dbReference type="NCBI Taxonomy" id="50429"/>
    <lineage>
        <taxon>Eukaryota</taxon>
        <taxon>Metazoa</taxon>
        <taxon>Cnidaria</taxon>
        <taxon>Anthozoa</taxon>
        <taxon>Hexacorallia</taxon>
        <taxon>Scleractinia</taxon>
        <taxon>Astrocoeniina</taxon>
        <taxon>Pocilloporidae</taxon>
        <taxon>Stylophora</taxon>
    </lineage>
</organism>
<sequence length="758" mass="86414">MSSVAWTAPLSYRPSDAEIVIRRSLMPSRANAIKEMLKICQFIASNWDLKETPLALGVANTPVCSSNLICYDDTYMEMTLLVFCLQFCSSKEMEFCKSLFAAIFIVTTISSVAWTAPLSYRPSDAEIVIRRSLMPSRSNAIEEMLMIYQFIASNWDLKETVLALGKANTPVCSSNLQKKENLTIAFIQLYNFIHPLYLAYSYEEAKGSQHKELASALKETSFHLNTTVWRIKKTGSQTPTAQHVLEASLDHSTKTYLQAVKTTYAQGTSTPLQSSALNEYKDMEFYNVLLAITLMTTTLSSVSFTAPLGLQISNAEFVIRLFLMPARGNTTKEMLNVYKFIASNWNLKETPLVLGVGDNLFCSSHLQKQENLSIAYIQLHNFMSPLYMAHSYEEQKGFQHNELARAIHETSFHLNYTVGIVENEIRKIGFQPPQVPHESEAVLDRYTHNYLQAQVKNNLLMDCFKALFSTIFMVTLLSSESWTAPLSYRPSNAEILIRLLLMPTRANATKEMLNVHKFIASNWNLKETPLALGVADTPICSSNMKKRDRLAIALIQLHNFIRPLYLAYASEKSRKESQHKLLTRALKNTSLLLNYTVQSVKSEIHRNDYQMTSLQDLPEAQMNRYTREYLQALVEDNLLFLLLCMGMKAATCKHSCVWCTCSNEERNDFTKPLTFFLKLKHNLNPGWYKDPGCSTPPLFDVPLERFMIDELHMVLQITDILEKGIIHEVISWDEDFKELYDIFGSWSPSQKDGLDFPS</sequence>
<dbReference type="EMBL" id="LSMT01000021">
    <property type="protein sequence ID" value="PFX32617.1"/>
    <property type="molecule type" value="Genomic_DNA"/>
</dbReference>
<dbReference type="Proteomes" id="UP000225706">
    <property type="component" value="Unassembled WGS sequence"/>
</dbReference>
<evidence type="ECO:0000313" key="2">
    <source>
        <dbReference type="Proteomes" id="UP000225706"/>
    </source>
</evidence>
<dbReference type="OrthoDB" id="5965516at2759"/>
<name>A0A2B4SVX9_STYPI</name>
<reference evidence="2" key="1">
    <citation type="journal article" date="2017" name="bioRxiv">
        <title>Comparative analysis of the genomes of Stylophora pistillata and Acropora digitifera provides evidence for extensive differences between species of corals.</title>
        <authorList>
            <person name="Voolstra C.R."/>
            <person name="Li Y."/>
            <person name="Liew Y.J."/>
            <person name="Baumgarten S."/>
            <person name="Zoccola D."/>
            <person name="Flot J.-F."/>
            <person name="Tambutte S."/>
            <person name="Allemand D."/>
            <person name="Aranda M."/>
        </authorList>
    </citation>
    <scope>NUCLEOTIDE SEQUENCE [LARGE SCALE GENOMIC DNA]</scope>
</reference>
<keyword evidence="2" id="KW-1185">Reference proteome</keyword>